<dbReference type="PANTHER" id="PTHR31973">
    <property type="entry name" value="POLYPROTEIN, PUTATIVE-RELATED"/>
    <property type="match status" value="1"/>
</dbReference>
<feature type="compositionally biased region" description="Basic and acidic residues" evidence="5">
    <location>
        <begin position="685"/>
        <end position="696"/>
    </location>
</feature>
<gene>
    <name evidence="8" type="ORF">G2W53_021240</name>
</gene>
<dbReference type="Proteomes" id="UP000634136">
    <property type="component" value="Unassembled WGS sequence"/>
</dbReference>
<dbReference type="InterPro" id="IPR006564">
    <property type="entry name" value="Znf_PMZ"/>
</dbReference>
<dbReference type="AlphaFoldDB" id="A0A834TL78"/>
<proteinExistence type="predicted"/>
<keyword evidence="3" id="KW-0862">Zinc</keyword>
<dbReference type="SUPFAM" id="SSF57756">
    <property type="entry name" value="Retrovirus zinc finger-like domains"/>
    <property type="match status" value="1"/>
</dbReference>
<dbReference type="Pfam" id="PF10551">
    <property type="entry name" value="MULE"/>
    <property type="match status" value="1"/>
</dbReference>
<dbReference type="PROSITE" id="PS50158">
    <property type="entry name" value="ZF_CCHC"/>
    <property type="match status" value="1"/>
</dbReference>
<feature type="domain" description="CCHC-type" evidence="6">
    <location>
        <begin position="703"/>
        <end position="719"/>
    </location>
</feature>
<dbReference type="PROSITE" id="PS50966">
    <property type="entry name" value="ZF_SWIM"/>
    <property type="match status" value="1"/>
</dbReference>
<dbReference type="InterPro" id="IPR036875">
    <property type="entry name" value="Znf_CCHC_sf"/>
</dbReference>
<evidence type="ECO:0000313" key="9">
    <source>
        <dbReference type="Proteomes" id="UP000634136"/>
    </source>
</evidence>
<evidence type="ECO:0008006" key="10">
    <source>
        <dbReference type="Google" id="ProtNLM"/>
    </source>
</evidence>
<keyword evidence="9" id="KW-1185">Reference proteome</keyword>
<dbReference type="OrthoDB" id="1679378at2759"/>
<comment type="caution">
    <text evidence="8">The sequence shown here is derived from an EMBL/GenBank/DDBJ whole genome shotgun (WGS) entry which is preliminary data.</text>
</comment>
<keyword evidence="2 4" id="KW-0863">Zinc-finger</keyword>
<dbReference type="Gene3D" id="3.30.420.10">
    <property type="entry name" value="Ribonuclease H-like superfamily/Ribonuclease H"/>
    <property type="match status" value="1"/>
</dbReference>
<dbReference type="InterPro" id="IPR007527">
    <property type="entry name" value="Znf_SWIM"/>
</dbReference>
<name>A0A834TL78_9FABA</name>
<reference evidence="8" key="1">
    <citation type="submission" date="2020-09" db="EMBL/GenBank/DDBJ databases">
        <title>Genome-Enabled Discovery of Anthraquinone Biosynthesis in Senna tora.</title>
        <authorList>
            <person name="Kang S.-H."/>
            <person name="Pandey R.P."/>
            <person name="Lee C.-M."/>
            <person name="Sim J.-S."/>
            <person name="Jeong J.-T."/>
            <person name="Choi B.-S."/>
            <person name="Jung M."/>
            <person name="Ginzburg D."/>
            <person name="Zhao K."/>
            <person name="Won S.Y."/>
            <person name="Oh T.-J."/>
            <person name="Yu Y."/>
            <person name="Kim N.-H."/>
            <person name="Lee O.R."/>
            <person name="Lee T.-H."/>
            <person name="Bashyal P."/>
            <person name="Kim T.-S."/>
            <person name="Lee W.-H."/>
            <person name="Kawkins C."/>
            <person name="Kim C.-K."/>
            <person name="Kim J.S."/>
            <person name="Ahn B.O."/>
            <person name="Rhee S.Y."/>
            <person name="Sohng J.K."/>
        </authorList>
    </citation>
    <scope>NUCLEOTIDE SEQUENCE</scope>
    <source>
        <tissue evidence="8">Leaf</tissue>
    </source>
</reference>
<dbReference type="PANTHER" id="PTHR31973:SF187">
    <property type="entry name" value="MUTATOR TRANSPOSASE MUDRA PROTEIN"/>
    <property type="match status" value="1"/>
</dbReference>
<dbReference type="InterPro" id="IPR012337">
    <property type="entry name" value="RNaseH-like_sf"/>
</dbReference>
<dbReference type="Pfam" id="PF13456">
    <property type="entry name" value="RVT_3"/>
    <property type="match status" value="1"/>
</dbReference>
<evidence type="ECO:0000256" key="5">
    <source>
        <dbReference type="SAM" id="MobiDB-lite"/>
    </source>
</evidence>
<feature type="region of interest" description="Disordered" evidence="5">
    <location>
        <begin position="671"/>
        <end position="696"/>
    </location>
</feature>
<dbReference type="Pfam" id="PF04434">
    <property type="entry name" value="SWIM"/>
    <property type="match status" value="1"/>
</dbReference>
<dbReference type="GO" id="GO:0004523">
    <property type="term" value="F:RNA-DNA hybrid ribonuclease activity"/>
    <property type="evidence" value="ECO:0007669"/>
    <property type="project" value="InterPro"/>
</dbReference>
<keyword evidence="1" id="KW-0479">Metal-binding</keyword>
<dbReference type="InterPro" id="IPR036397">
    <property type="entry name" value="RNaseH_sf"/>
</dbReference>
<dbReference type="EMBL" id="JAAIUW010000007">
    <property type="protein sequence ID" value="KAF7823096.1"/>
    <property type="molecule type" value="Genomic_DNA"/>
</dbReference>
<accession>A0A834TL78</accession>
<organism evidence="8 9">
    <name type="scientific">Senna tora</name>
    <dbReference type="NCBI Taxonomy" id="362788"/>
    <lineage>
        <taxon>Eukaryota</taxon>
        <taxon>Viridiplantae</taxon>
        <taxon>Streptophyta</taxon>
        <taxon>Embryophyta</taxon>
        <taxon>Tracheophyta</taxon>
        <taxon>Spermatophyta</taxon>
        <taxon>Magnoliopsida</taxon>
        <taxon>eudicotyledons</taxon>
        <taxon>Gunneridae</taxon>
        <taxon>Pentapetalae</taxon>
        <taxon>rosids</taxon>
        <taxon>fabids</taxon>
        <taxon>Fabales</taxon>
        <taxon>Fabaceae</taxon>
        <taxon>Caesalpinioideae</taxon>
        <taxon>Cassia clade</taxon>
        <taxon>Senna</taxon>
    </lineage>
</organism>
<dbReference type="CDD" id="cd06222">
    <property type="entry name" value="RNase_H_like"/>
    <property type="match status" value="1"/>
</dbReference>
<dbReference type="SUPFAM" id="SSF53098">
    <property type="entry name" value="Ribonuclease H-like"/>
    <property type="match status" value="1"/>
</dbReference>
<evidence type="ECO:0000259" key="7">
    <source>
        <dbReference type="PROSITE" id="PS50966"/>
    </source>
</evidence>
<dbReference type="InterPro" id="IPR002156">
    <property type="entry name" value="RNaseH_domain"/>
</dbReference>
<dbReference type="InterPro" id="IPR044730">
    <property type="entry name" value="RNase_H-like_dom_plant"/>
</dbReference>
<evidence type="ECO:0000259" key="6">
    <source>
        <dbReference type="PROSITE" id="PS50158"/>
    </source>
</evidence>
<feature type="domain" description="SWIM-type" evidence="7">
    <location>
        <begin position="597"/>
        <end position="629"/>
    </location>
</feature>
<evidence type="ECO:0000256" key="4">
    <source>
        <dbReference type="PROSITE-ProRule" id="PRU00047"/>
    </source>
</evidence>
<dbReference type="Pfam" id="PF03108">
    <property type="entry name" value="DBD_Tnp_Mut"/>
    <property type="match status" value="1"/>
</dbReference>
<dbReference type="InterPro" id="IPR001878">
    <property type="entry name" value="Znf_CCHC"/>
</dbReference>
<protein>
    <recommendedName>
        <fullName evidence="10">SWIM-type domain-containing protein</fullName>
    </recommendedName>
</protein>
<dbReference type="SMART" id="SM00575">
    <property type="entry name" value="ZnF_PMZ"/>
    <property type="match status" value="1"/>
</dbReference>
<sequence length="740" mass="83444">MVFSFSSFLHHGGIEDLNRLPTRPWPSSPVVVDGRSPLFVIKRVGLASPFGAELWGIHHGLRIAHDMGINHLDLECDSALAVKTITGVNVGDMQNHLTVWSIKELLRLNCDVGISQIPISLNTCADRLAKSSLNCEGGLLILNSPPKVDSKEHENMDDNGNIDDNIDGTNEYDITEPPHEQLYTDSDRENDVNKYGIELGYWNGGEESERSVGIDEGDSSASGSDVEKSEILNTIKNVKGKKFEYDDYGKIHLECSLFFVDVNEFRNVLRDYVIQENFDIIRVKNEKARVTAICASDGCPWRIHASSGLDGRAFMIKSYEPSHTCIRQSEKNNITSTWIVEKLKGSLSADPNMSYELMSNELNTKFGVEAHRMQLYRARKKGKEQVEGSHVESYKKMLKYAELLLERNRGSIVKLNYHDRTSLEETPVFKRIFVCLAACRDGFLNGCRPFFGLDGCHLKGPYGGVLLCAVSLDANNGLFPIAFAVVEVESKDSWSYFLEHLLEAIGDDRYIIMSDRQKGLTQAVSEIFSNSWHRHCMDGLRVKIMMRIYAKSITSWPQSVGPRIVKAINETIEDARFCRVKLAGRNLYEVYDGFSRFPVDLISHTCECKAWQISGLPCKHGAAAIIYTRAKVENFCDAYYSIEKYITTYSGLVSPLPGLNTLEEIDLLPPPLRRLPGRPKKSRRREKDEAPPSDVRRKLSTIKCTNCGQLGHNKRSCQRAPIKAKEKKTRSIYKCITNFN</sequence>
<dbReference type="InterPro" id="IPR018289">
    <property type="entry name" value="MULE_transposase_dom"/>
</dbReference>
<feature type="compositionally biased region" description="Basic residues" evidence="5">
    <location>
        <begin position="675"/>
        <end position="684"/>
    </location>
</feature>
<evidence type="ECO:0000256" key="2">
    <source>
        <dbReference type="ARBA" id="ARBA00022771"/>
    </source>
</evidence>
<evidence type="ECO:0000313" key="8">
    <source>
        <dbReference type="EMBL" id="KAF7823096.1"/>
    </source>
</evidence>
<dbReference type="GO" id="GO:0003676">
    <property type="term" value="F:nucleic acid binding"/>
    <property type="evidence" value="ECO:0007669"/>
    <property type="project" value="InterPro"/>
</dbReference>
<evidence type="ECO:0000256" key="3">
    <source>
        <dbReference type="ARBA" id="ARBA00022833"/>
    </source>
</evidence>
<evidence type="ECO:0000256" key="1">
    <source>
        <dbReference type="ARBA" id="ARBA00022723"/>
    </source>
</evidence>
<dbReference type="GO" id="GO:0008270">
    <property type="term" value="F:zinc ion binding"/>
    <property type="evidence" value="ECO:0007669"/>
    <property type="project" value="UniProtKB-KW"/>
</dbReference>
<dbReference type="InterPro" id="IPR004332">
    <property type="entry name" value="Transposase_MuDR"/>
</dbReference>